<dbReference type="GO" id="GO:0015165">
    <property type="term" value="F:pyrimidine nucleotide-sugar transmembrane transporter activity"/>
    <property type="evidence" value="ECO:0007669"/>
    <property type="project" value="InterPro"/>
</dbReference>
<feature type="transmembrane region" description="Helical" evidence="6">
    <location>
        <begin position="117"/>
        <end position="137"/>
    </location>
</feature>
<keyword evidence="5 6" id="KW-0472">Membrane</keyword>
<evidence type="ECO:0000256" key="6">
    <source>
        <dbReference type="SAM" id="Phobius"/>
    </source>
</evidence>
<evidence type="ECO:0000256" key="5">
    <source>
        <dbReference type="ARBA" id="ARBA00023136"/>
    </source>
</evidence>
<dbReference type="EMBL" id="JAPWDV010000003">
    <property type="protein sequence ID" value="KAJ6216883.1"/>
    <property type="molecule type" value="Genomic_DNA"/>
</dbReference>
<keyword evidence="2" id="KW-0762">Sugar transport</keyword>
<proteinExistence type="predicted"/>
<protein>
    <submittedName>
        <fullName evidence="7">Uncharacterized protein</fullName>
    </submittedName>
</protein>
<keyword evidence="3 6" id="KW-0812">Transmembrane</keyword>
<dbReference type="InterPro" id="IPR007271">
    <property type="entry name" value="Nuc_sug_transpt"/>
</dbReference>
<dbReference type="GO" id="GO:0000139">
    <property type="term" value="C:Golgi membrane"/>
    <property type="evidence" value="ECO:0007669"/>
    <property type="project" value="InterPro"/>
</dbReference>
<dbReference type="OMA" id="CLYCREN"/>
<reference evidence="7" key="1">
    <citation type="submission" date="2022-12" db="EMBL/GenBank/DDBJ databases">
        <title>Genome assemblies of Blomia tropicalis.</title>
        <authorList>
            <person name="Cui Y."/>
        </authorList>
    </citation>
    <scope>NUCLEOTIDE SEQUENCE</scope>
    <source>
        <tissue evidence="7">Adult mites</tissue>
    </source>
</reference>
<sequence length="351" mass="40151">MDIKHQLRDIFPSKWHLTFFITYILLYIFNAILIRFSQRVGVRSYDYDTISVVLFTEVLKLILACGFYLREGNSFENLFKQLYRYRSLALFYLAPATLYCVYNNLSYINLSHYDPTSYYILLQLRIGVTAATYQVIFKRYLTWKQWVSLILLTIGCVIKQLDSIEFSTSQGGTFLNGYLLLIGVQIMCSCLAGVYNEYLLKGEVDSHLMVQNIFMYADSILCNLFAVSFYSKQTALIDLNIFTKPIVLLIIIVNACCGLSTSFFIKTFNSIMKSYTTGIELLLTAVICFFIFAIPLNGFTIISIFVVSYATYMFARNPVITVTYKALTPSSSASSLNIPILELKKVEVTNK</sequence>
<dbReference type="AlphaFoldDB" id="A0A9Q0M1D2"/>
<dbReference type="PANTHER" id="PTHR10231">
    <property type="entry name" value="NUCLEOTIDE-SUGAR TRANSMEMBRANE TRANSPORTER"/>
    <property type="match status" value="1"/>
</dbReference>
<evidence type="ECO:0000313" key="7">
    <source>
        <dbReference type="EMBL" id="KAJ6216883.1"/>
    </source>
</evidence>
<comment type="caution">
    <text evidence="7">The sequence shown here is derived from an EMBL/GenBank/DDBJ whole genome shotgun (WGS) entry which is preliminary data.</text>
</comment>
<organism evidence="7 8">
    <name type="scientific">Blomia tropicalis</name>
    <name type="common">Mite</name>
    <dbReference type="NCBI Taxonomy" id="40697"/>
    <lineage>
        <taxon>Eukaryota</taxon>
        <taxon>Metazoa</taxon>
        <taxon>Ecdysozoa</taxon>
        <taxon>Arthropoda</taxon>
        <taxon>Chelicerata</taxon>
        <taxon>Arachnida</taxon>
        <taxon>Acari</taxon>
        <taxon>Acariformes</taxon>
        <taxon>Sarcoptiformes</taxon>
        <taxon>Astigmata</taxon>
        <taxon>Glycyphagoidea</taxon>
        <taxon>Echimyopodidae</taxon>
        <taxon>Blomia</taxon>
    </lineage>
</organism>
<feature type="transmembrane region" description="Helical" evidence="6">
    <location>
        <begin position="281"/>
        <end position="307"/>
    </location>
</feature>
<feature type="transmembrane region" description="Helical" evidence="6">
    <location>
        <begin position="208"/>
        <end position="230"/>
    </location>
</feature>
<comment type="subcellular location">
    <subcellularLocation>
        <location evidence="1">Membrane</location>
        <topology evidence="1">Multi-pass membrane protein</topology>
    </subcellularLocation>
</comment>
<feature type="transmembrane region" description="Helical" evidence="6">
    <location>
        <begin position="49"/>
        <end position="69"/>
    </location>
</feature>
<keyword evidence="2" id="KW-0813">Transport</keyword>
<gene>
    <name evidence="7" type="ORF">RDWZM_008040</name>
</gene>
<keyword evidence="4 6" id="KW-1133">Transmembrane helix</keyword>
<evidence type="ECO:0000256" key="1">
    <source>
        <dbReference type="ARBA" id="ARBA00004141"/>
    </source>
</evidence>
<dbReference type="Proteomes" id="UP001142055">
    <property type="component" value="Chromosome 3"/>
</dbReference>
<accession>A0A9Q0M1D2</accession>
<dbReference type="Pfam" id="PF04142">
    <property type="entry name" value="Nuc_sug_transp"/>
    <property type="match status" value="1"/>
</dbReference>
<evidence type="ECO:0000313" key="8">
    <source>
        <dbReference type="Proteomes" id="UP001142055"/>
    </source>
</evidence>
<evidence type="ECO:0000256" key="2">
    <source>
        <dbReference type="ARBA" id="ARBA00022597"/>
    </source>
</evidence>
<evidence type="ECO:0000256" key="4">
    <source>
        <dbReference type="ARBA" id="ARBA00022989"/>
    </source>
</evidence>
<feature type="transmembrane region" description="Helical" evidence="6">
    <location>
        <begin position="173"/>
        <end position="196"/>
    </location>
</feature>
<feature type="transmembrane region" description="Helical" evidence="6">
    <location>
        <begin position="89"/>
        <end position="105"/>
    </location>
</feature>
<feature type="transmembrane region" description="Helical" evidence="6">
    <location>
        <begin position="242"/>
        <end position="265"/>
    </location>
</feature>
<feature type="transmembrane region" description="Helical" evidence="6">
    <location>
        <begin position="15"/>
        <end position="37"/>
    </location>
</feature>
<name>A0A9Q0M1D2_BLOTA</name>
<evidence type="ECO:0000256" key="3">
    <source>
        <dbReference type="ARBA" id="ARBA00022692"/>
    </source>
</evidence>
<keyword evidence="8" id="KW-1185">Reference proteome</keyword>